<dbReference type="Pfam" id="PF08818">
    <property type="entry name" value="DUF1801"/>
    <property type="match status" value="1"/>
</dbReference>
<proteinExistence type="predicted"/>
<evidence type="ECO:0000313" key="2">
    <source>
        <dbReference type="EMBL" id="TDQ58506.1"/>
    </source>
</evidence>
<dbReference type="Proteomes" id="UP000295705">
    <property type="component" value="Unassembled WGS sequence"/>
</dbReference>
<dbReference type="OrthoDB" id="9813231at2"/>
<keyword evidence="3" id="KW-1185">Reference proteome</keyword>
<organism evidence="2 3">
    <name type="scientific">Actinomycetospora succinea</name>
    <dbReference type="NCBI Taxonomy" id="663603"/>
    <lineage>
        <taxon>Bacteria</taxon>
        <taxon>Bacillati</taxon>
        <taxon>Actinomycetota</taxon>
        <taxon>Actinomycetes</taxon>
        <taxon>Pseudonocardiales</taxon>
        <taxon>Pseudonocardiaceae</taxon>
        <taxon>Actinomycetospora</taxon>
    </lineage>
</organism>
<name>A0A4R6V9N0_9PSEU</name>
<accession>A0A4R6V9N0</accession>
<feature type="domain" description="YdhG-like" evidence="1">
    <location>
        <begin position="22"/>
        <end position="114"/>
    </location>
</feature>
<dbReference type="RefSeq" id="WP_133827346.1">
    <property type="nucleotide sequence ID" value="NZ_BAABHR010000074.1"/>
</dbReference>
<dbReference type="EMBL" id="SNYO01000004">
    <property type="protein sequence ID" value="TDQ58506.1"/>
    <property type="molecule type" value="Genomic_DNA"/>
</dbReference>
<sequence length="121" mass="13855">MTTAVATHEDVDAYIAAAAPGRQEALRAIRRDCLDLLPGFTEEIRHGMPTYVRDGEPELSFASQKQHLSLYVQREDVLDRHRDELAHLDVGRSCIRYRRVEQIDHDLVRTMLTETATPRQA</sequence>
<reference evidence="2 3" key="1">
    <citation type="submission" date="2019-03" db="EMBL/GenBank/DDBJ databases">
        <title>Genomic Encyclopedia of Type Strains, Phase IV (KMG-IV): sequencing the most valuable type-strain genomes for metagenomic binning, comparative biology and taxonomic classification.</title>
        <authorList>
            <person name="Goeker M."/>
        </authorList>
    </citation>
    <scope>NUCLEOTIDE SEQUENCE [LARGE SCALE GENOMIC DNA]</scope>
    <source>
        <strain evidence="2 3">DSM 45775</strain>
    </source>
</reference>
<evidence type="ECO:0000313" key="3">
    <source>
        <dbReference type="Proteomes" id="UP000295705"/>
    </source>
</evidence>
<dbReference type="InterPro" id="IPR014922">
    <property type="entry name" value="YdhG-like"/>
</dbReference>
<dbReference type="SUPFAM" id="SSF159888">
    <property type="entry name" value="YdhG-like"/>
    <property type="match status" value="1"/>
</dbReference>
<evidence type="ECO:0000259" key="1">
    <source>
        <dbReference type="Pfam" id="PF08818"/>
    </source>
</evidence>
<comment type="caution">
    <text evidence="2">The sequence shown here is derived from an EMBL/GenBank/DDBJ whole genome shotgun (WGS) entry which is preliminary data.</text>
</comment>
<protein>
    <submittedName>
        <fullName evidence="2">Uncharacterized protein YdhG (YjbR/CyaY superfamily)</fullName>
    </submittedName>
</protein>
<dbReference type="Gene3D" id="3.90.1150.200">
    <property type="match status" value="1"/>
</dbReference>
<dbReference type="AlphaFoldDB" id="A0A4R6V9N0"/>
<gene>
    <name evidence="2" type="ORF">EV188_104246</name>
</gene>